<keyword evidence="1" id="KW-1133">Transmembrane helix</keyword>
<reference evidence="2 3" key="1">
    <citation type="submission" date="2022-11" db="EMBL/GenBank/DDBJ databases">
        <title>The characterization of three novel Bacteroidetes species and genomic analysis of their roles in tidal elemental geochemical cycles.</title>
        <authorList>
            <person name="Ma K."/>
        </authorList>
    </citation>
    <scope>NUCLEOTIDE SEQUENCE [LARGE SCALE GENOMIC DNA]</scope>
    <source>
        <strain evidence="2 3">M17</strain>
    </source>
</reference>
<keyword evidence="1" id="KW-0812">Transmembrane</keyword>
<evidence type="ECO:0000256" key="1">
    <source>
        <dbReference type="SAM" id="Phobius"/>
    </source>
</evidence>
<organism evidence="2 3">
    <name type="scientific">Mangrovivirga halotolerans</name>
    <dbReference type="NCBI Taxonomy" id="2993936"/>
    <lineage>
        <taxon>Bacteria</taxon>
        <taxon>Pseudomonadati</taxon>
        <taxon>Bacteroidota</taxon>
        <taxon>Cytophagia</taxon>
        <taxon>Cytophagales</taxon>
        <taxon>Mangrovivirgaceae</taxon>
        <taxon>Mangrovivirga</taxon>
    </lineage>
</organism>
<keyword evidence="3" id="KW-1185">Reference proteome</keyword>
<name>A0ABT3RL26_9BACT</name>
<dbReference type="RefSeq" id="WP_266054496.1">
    <property type="nucleotide sequence ID" value="NZ_JAPFQN010000001.1"/>
</dbReference>
<protein>
    <recommendedName>
        <fullName evidence="4">Redoxin domain-containing protein</fullName>
    </recommendedName>
</protein>
<dbReference type="SUPFAM" id="SSF52833">
    <property type="entry name" value="Thioredoxin-like"/>
    <property type="match status" value="1"/>
</dbReference>
<feature type="transmembrane region" description="Helical" evidence="1">
    <location>
        <begin position="7"/>
        <end position="25"/>
    </location>
</feature>
<dbReference type="InterPro" id="IPR036249">
    <property type="entry name" value="Thioredoxin-like_sf"/>
</dbReference>
<proteinExistence type="predicted"/>
<dbReference type="Proteomes" id="UP001209885">
    <property type="component" value="Unassembled WGS sequence"/>
</dbReference>
<evidence type="ECO:0000313" key="2">
    <source>
        <dbReference type="EMBL" id="MCX2742260.1"/>
    </source>
</evidence>
<comment type="caution">
    <text evidence="2">The sequence shown here is derived from an EMBL/GenBank/DDBJ whole genome shotgun (WGS) entry which is preliminary data.</text>
</comment>
<evidence type="ECO:0000313" key="3">
    <source>
        <dbReference type="Proteomes" id="UP001209885"/>
    </source>
</evidence>
<sequence length="169" mass="19545">MIKYFKTGVLVLIGILIVYQIYIFFKPDNNDKPSIPNISLVLLDNTITSVASLGDNKHTIVFLINSQCDYCKMEIGEVKNYMDSFVNTEVVFVLFEELEVIKDLKKSVFPEESSSITFAQAKKEEVNPFLEKELVYPYMLWYDDNGIQKVQHRGLYPIERIVDSINNND</sequence>
<dbReference type="Gene3D" id="3.40.30.10">
    <property type="entry name" value="Glutaredoxin"/>
    <property type="match status" value="1"/>
</dbReference>
<gene>
    <name evidence="2" type="ORF">OO013_00205</name>
</gene>
<evidence type="ECO:0008006" key="4">
    <source>
        <dbReference type="Google" id="ProtNLM"/>
    </source>
</evidence>
<keyword evidence="1" id="KW-0472">Membrane</keyword>
<dbReference type="EMBL" id="JAPFQN010000001">
    <property type="protein sequence ID" value="MCX2742260.1"/>
    <property type="molecule type" value="Genomic_DNA"/>
</dbReference>
<accession>A0ABT3RL26</accession>